<dbReference type="OrthoDB" id="6143347at2759"/>
<organism evidence="3 4">
    <name type="scientific">Acanthosepion pharaonis</name>
    <name type="common">Pharaoh cuttlefish</name>
    <name type="synonym">Sepia pharaonis</name>
    <dbReference type="NCBI Taxonomy" id="158019"/>
    <lineage>
        <taxon>Eukaryota</taxon>
        <taxon>Metazoa</taxon>
        <taxon>Spiralia</taxon>
        <taxon>Lophotrochozoa</taxon>
        <taxon>Mollusca</taxon>
        <taxon>Cephalopoda</taxon>
        <taxon>Coleoidea</taxon>
        <taxon>Decapodiformes</taxon>
        <taxon>Sepiida</taxon>
        <taxon>Sepiina</taxon>
        <taxon>Sepiidae</taxon>
        <taxon>Acanthosepion</taxon>
    </lineage>
</organism>
<gene>
    <name evidence="3" type="ORF">SPHA_26242</name>
</gene>
<dbReference type="AlphaFoldDB" id="A0A812C0R9"/>
<protein>
    <submittedName>
        <fullName evidence="3">Uncharacterized protein</fullName>
    </submittedName>
</protein>
<proteinExistence type="predicted"/>
<feature type="transmembrane region" description="Helical" evidence="2">
    <location>
        <begin position="157"/>
        <end position="176"/>
    </location>
</feature>
<keyword evidence="2" id="KW-1133">Transmembrane helix</keyword>
<keyword evidence="4" id="KW-1185">Reference proteome</keyword>
<evidence type="ECO:0000256" key="1">
    <source>
        <dbReference type="SAM" id="MobiDB-lite"/>
    </source>
</evidence>
<feature type="compositionally biased region" description="Low complexity" evidence="1">
    <location>
        <begin position="259"/>
        <end position="283"/>
    </location>
</feature>
<reference evidence="3" key="1">
    <citation type="submission" date="2021-01" db="EMBL/GenBank/DDBJ databases">
        <authorList>
            <person name="Li R."/>
            <person name="Bekaert M."/>
        </authorList>
    </citation>
    <scope>NUCLEOTIDE SEQUENCE</scope>
    <source>
        <strain evidence="3">Farmed</strain>
    </source>
</reference>
<dbReference type="PANTHER" id="PTHR24330">
    <property type="entry name" value="HOMEOBOX PROTEIN BARH-LIKE"/>
    <property type="match status" value="1"/>
</dbReference>
<keyword evidence="2" id="KW-0472">Membrane</keyword>
<dbReference type="EMBL" id="CAHIKZ030001001">
    <property type="protein sequence ID" value="CAE1248496.1"/>
    <property type="molecule type" value="Genomic_DNA"/>
</dbReference>
<evidence type="ECO:0000256" key="2">
    <source>
        <dbReference type="SAM" id="Phobius"/>
    </source>
</evidence>
<keyword evidence="2" id="KW-0812">Transmembrane</keyword>
<dbReference type="InterPro" id="IPR052145">
    <property type="entry name" value="Mediator/Homeobox_domain"/>
</dbReference>
<accession>A0A812C0R9</accession>
<feature type="compositionally biased region" description="Basic residues" evidence="1">
    <location>
        <begin position="290"/>
        <end position="307"/>
    </location>
</feature>
<evidence type="ECO:0000313" key="3">
    <source>
        <dbReference type="EMBL" id="CAE1248496.1"/>
    </source>
</evidence>
<dbReference type="Proteomes" id="UP000597762">
    <property type="component" value="Unassembled WGS sequence"/>
</dbReference>
<feature type="compositionally biased region" description="Low complexity" evidence="1">
    <location>
        <begin position="308"/>
        <end position="324"/>
    </location>
</feature>
<sequence>MNLNGSTVANSSNPVASVVTTSTVAVINRTKIRTPGPHPPSLQPPVTIPALRNHSVGMDGVASGVSGSGHYDDSSTVSTTKVTLTSTPSTPAAATAAAAAAAAAAGVAGSGVNSGGVLTTTGLLQSGAAAAATAAAAAGTTVSPVMSDPGYGLRHPWWPAVSVAISMTIFLCVSFLRHHRKFQMKRRALIEYMEYELLRNASFSAGSLASPSRRPPNPHGDISPRGVPTHIPSHSNPSQSNTSHLSYFQHPHHHPPPNHMSAAASSSTASASTLSNLATTTTTHGDAASHHHHHHQLHQHHQHHHHQQQQQQQQQKQQQQQQQHASDNASYVANSLTDRKRYNNVRHNDPSQHVALNGYPSKFIQRFLQPNVFPSGLEGTSNFTESACCEQSRDFCDHPLDKKESFSARKGSKKYKQSRSRNDDKSGVYREYLLVTLFVALFPNTT</sequence>
<dbReference type="PANTHER" id="PTHR24330:SF19">
    <property type="entry name" value="MEDIATOR OF RNA POLYMERASE II TRANSCRIPTION SUBUNIT 29"/>
    <property type="match status" value="1"/>
</dbReference>
<comment type="caution">
    <text evidence="3">The sequence shown here is derived from an EMBL/GenBank/DDBJ whole genome shotgun (WGS) entry which is preliminary data.</text>
</comment>
<evidence type="ECO:0000313" key="4">
    <source>
        <dbReference type="Proteomes" id="UP000597762"/>
    </source>
</evidence>
<feature type="compositionally biased region" description="Polar residues" evidence="1">
    <location>
        <begin position="232"/>
        <end position="246"/>
    </location>
</feature>
<name>A0A812C0R9_ACAPH</name>
<feature type="region of interest" description="Disordered" evidence="1">
    <location>
        <begin position="206"/>
        <end position="330"/>
    </location>
</feature>